<evidence type="ECO:0000259" key="7">
    <source>
        <dbReference type="Pfam" id="PF17763"/>
    </source>
</evidence>
<feature type="domain" description="L-asparaginase N-terminal" evidence="6">
    <location>
        <begin position="4"/>
        <end position="171"/>
    </location>
</feature>
<keyword evidence="9" id="KW-1185">Reference proteome</keyword>
<dbReference type="Gene3D" id="3.40.50.1170">
    <property type="entry name" value="L-asparaginase, N-terminal domain"/>
    <property type="match status" value="1"/>
</dbReference>
<dbReference type="PROSITE" id="PS00917">
    <property type="entry name" value="ASN_GLN_ASE_2"/>
    <property type="match status" value="1"/>
</dbReference>
<dbReference type="HOGENOM" id="CLU_019134_1_0_11"/>
<dbReference type="InterPro" id="IPR006034">
    <property type="entry name" value="Asparaginase/glutaminase-like"/>
</dbReference>
<proteinExistence type="inferred from homology"/>
<dbReference type="CDD" id="cd08964">
    <property type="entry name" value="L-asparaginase_II"/>
    <property type="match status" value="1"/>
</dbReference>
<dbReference type="SFLD" id="SFLDS00057">
    <property type="entry name" value="Glutaminase/Asparaginase"/>
    <property type="match status" value="1"/>
</dbReference>
<feature type="domain" description="Asparaginase/glutaminase C-terminal" evidence="7">
    <location>
        <begin position="198"/>
        <end position="311"/>
    </location>
</feature>
<dbReference type="Pfam" id="PF00710">
    <property type="entry name" value="Asparaginase"/>
    <property type="match status" value="1"/>
</dbReference>
<dbReference type="InterPro" id="IPR027474">
    <property type="entry name" value="L-asparaginase_N"/>
</dbReference>
<protein>
    <submittedName>
        <fullName evidence="8">Asparaginase/glutaminase</fullName>
    </submittedName>
</protein>
<dbReference type="SMART" id="SM00870">
    <property type="entry name" value="Asparaginase"/>
    <property type="match status" value="1"/>
</dbReference>
<evidence type="ECO:0000259" key="6">
    <source>
        <dbReference type="Pfam" id="PF00710"/>
    </source>
</evidence>
<dbReference type="eggNOG" id="COG0252">
    <property type="taxonomic scope" value="Bacteria"/>
</dbReference>
<keyword evidence="2" id="KW-0378">Hydrolase</keyword>
<dbReference type="InterPro" id="IPR004550">
    <property type="entry name" value="AsnASE_II"/>
</dbReference>
<evidence type="ECO:0000256" key="3">
    <source>
        <dbReference type="PIRSR" id="PIRSR001220-1"/>
    </source>
</evidence>
<dbReference type="PRINTS" id="PR00139">
    <property type="entry name" value="ASNGLNASE"/>
</dbReference>
<dbReference type="PANTHER" id="PTHR11707">
    <property type="entry name" value="L-ASPARAGINASE"/>
    <property type="match status" value="1"/>
</dbReference>
<accession>D5USG1</accession>
<organism evidence="8 9">
    <name type="scientific">Tsukamurella paurometabola (strain ATCC 8368 / DSM 20162 / CCUG 35730 / CIP 100753 / JCM 10117 / KCTC 9821 / NBRC 16120 / NCIMB 702349 / NCTC 13040)</name>
    <name type="common">Corynebacterium paurometabolum</name>
    <dbReference type="NCBI Taxonomy" id="521096"/>
    <lineage>
        <taxon>Bacteria</taxon>
        <taxon>Bacillati</taxon>
        <taxon>Actinomycetota</taxon>
        <taxon>Actinomycetes</taxon>
        <taxon>Mycobacteriales</taxon>
        <taxon>Tsukamurellaceae</taxon>
        <taxon>Tsukamurella</taxon>
    </lineage>
</organism>
<evidence type="ECO:0000313" key="8">
    <source>
        <dbReference type="EMBL" id="ADG79232.1"/>
    </source>
</evidence>
<dbReference type="PIRSF" id="PIRSF001220">
    <property type="entry name" value="L-ASNase_gatD"/>
    <property type="match status" value="1"/>
</dbReference>
<name>D5USG1_TSUPD</name>
<dbReference type="PANTHER" id="PTHR11707:SF28">
    <property type="entry name" value="60 KDA LYSOPHOSPHOLIPASE"/>
    <property type="match status" value="1"/>
</dbReference>
<dbReference type="InterPro" id="IPR036152">
    <property type="entry name" value="Asp/glu_Ase-like_sf"/>
</dbReference>
<dbReference type="InterPro" id="IPR040919">
    <property type="entry name" value="Asparaginase_C"/>
</dbReference>
<feature type="active site" description="O-isoaspartyl threonine intermediate" evidence="3">
    <location>
        <position position="12"/>
    </location>
</feature>
<dbReference type="Gene3D" id="3.40.50.40">
    <property type="match status" value="1"/>
</dbReference>
<dbReference type="GO" id="GO:0006528">
    <property type="term" value="P:asparagine metabolic process"/>
    <property type="evidence" value="ECO:0007669"/>
    <property type="project" value="InterPro"/>
</dbReference>
<feature type="active site" evidence="5">
    <location>
        <position position="88"/>
    </location>
</feature>
<evidence type="ECO:0000256" key="4">
    <source>
        <dbReference type="PIRSR" id="PIRSR001220-2"/>
    </source>
</evidence>
<reference evidence="8 9" key="2">
    <citation type="journal article" date="2011" name="Stand. Genomic Sci.">
        <title>Complete genome sequence of Tsukamurella paurometabola type strain (no. 33).</title>
        <authorList>
            <person name="Munk A.C."/>
            <person name="Lapidus A."/>
            <person name="Lucas S."/>
            <person name="Nolan M."/>
            <person name="Tice H."/>
            <person name="Cheng J.F."/>
            <person name="Del Rio T.G."/>
            <person name="Goodwin L."/>
            <person name="Pitluck S."/>
            <person name="Liolios K."/>
            <person name="Huntemann M."/>
            <person name="Ivanova N."/>
            <person name="Mavromatis K."/>
            <person name="Mikhailova N."/>
            <person name="Pati A."/>
            <person name="Chen A."/>
            <person name="Palaniappan K."/>
            <person name="Tapia R."/>
            <person name="Han C."/>
            <person name="Land M."/>
            <person name="Hauser L."/>
            <person name="Chang Y.J."/>
            <person name="Jeffries C.D."/>
            <person name="Brettin T."/>
            <person name="Yasawong M."/>
            <person name="Brambilla E.M."/>
            <person name="Rohde M."/>
            <person name="Sikorski J."/>
            <person name="Goker M."/>
            <person name="Detter J.C."/>
            <person name="Woyke T."/>
            <person name="Bristow J."/>
            <person name="Eisen J.A."/>
            <person name="Markowitz V."/>
            <person name="Hugenholtz P."/>
            <person name="Kyrpides N.C."/>
            <person name="Klenk H.P."/>
        </authorList>
    </citation>
    <scope>NUCLEOTIDE SEQUENCE [LARGE SCALE GENOMIC DNA]</scope>
    <source>
        <strain evidence="9">ATCC 8368 / DSM 20162 / CCUG 35730 / CIP 100753 / JCM 10117 / KCTC 9821 / NBRC 16120 / NCIMB 702349 / NCTC 13040</strain>
    </source>
</reference>
<dbReference type="RefSeq" id="WP_013127249.1">
    <property type="nucleotide sequence ID" value="NC_014158.1"/>
</dbReference>
<evidence type="ECO:0000256" key="5">
    <source>
        <dbReference type="PROSITE-ProRule" id="PRU10100"/>
    </source>
</evidence>
<feature type="binding site" evidence="4">
    <location>
        <position position="55"/>
    </location>
    <ligand>
        <name>substrate</name>
    </ligand>
</feature>
<reference evidence="9" key="1">
    <citation type="submission" date="2010-03" db="EMBL/GenBank/DDBJ databases">
        <title>The complete chromosome of Tsukamurella paurometabola DSM 20162.</title>
        <authorList>
            <consortium name="US DOE Joint Genome Institute (JGI-PGF)"/>
            <person name="Lucas S."/>
            <person name="Copeland A."/>
            <person name="Lapidus A."/>
            <person name="Glavina del Rio T."/>
            <person name="Dalin E."/>
            <person name="Tice H."/>
            <person name="Bruce D."/>
            <person name="Goodwin L."/>
            <person name="Pitluck S."/>
            <person name="Kyrpides N."/>
            <person name="Mavromatis K."/>
            <person name="Ivanova N."/>
            <person name="Mikhailova N."/>
            <person name="Munk A.C."/>
            <person name="Brettin T."/>
            <person name="Detter J.C."/>
            <person name="Tapia R."/>
            <person name="Han C."/>
            <person name="Larimer F."/>
            <person name="Land M."/>
            <person name="Hauser L."/>
            <person name="Markowitz V."/>
            <person name="Cheng J.-F."/>
            <person name="Hugenholtz P."/>
            <person name="Woyke T."/>
            <person name="Wu D."/>
            <person name="Jando M."/>
            <person name="Brambilla E."/>
            <person name="Klenk H.-P."/>
            <person name="Eisen J.A."/>
        </authorList>
    </citation>
    <scope>NUCLEOTIDE SEQUENCE [LARGE SCALE GENOMIC DNA]</scope>
    <source>
        <strain evidence="9">ATCC 8368 / DSM 20162 / CCUG 35730 / CIP 100753 / JCM 10117 / KCTC 9821 / NBRC 16120 / NCIMB 702349 / NCTC 13040</strain>
    </source>
</reference>
<dbReference type="AlphaFoldDB" id="D5USG1"/>
<evidence type="ECO:0000256" key="1">
    <source>
        <dbReference type="ARBA" id="ARBA00010518"/>
    </source>
</evidence>
<dbReference type="GO" id="GO:0004067">
    <property type="term" value="F:asparaginase activity"/>
    <property type="evidence" value="ECO:0007669"/>
    <property type="project" value="UniProtKB-UniRule"/>
</dbReference>
<dbReference type="Pfam" id="PF17763">
    <property type="entry name" value="Asparaginase_C"/>
    <property type="match status" value="1"/>
</dbReference>
<comment type="similarity">
    <text evidence="1">Belongs to the asparaginase 1 family.</text>
</comment>
<gene>
    <name evidence="8" type="ordered locus">Tpau_2631</name>
</gene>
<dbReference type="SUPFAM" id="SSF53774">
    <property type="entry name" value="Glutaminase/Asparaginase"/>
    <property type="match status" value="1"/>
</dbReference>
<dbReference type="KEGG" id="tpr:Tpau_2631"/>
<dbReference type="InterPro" id="IPR027475">
    <property type="entry name" value="Asparaginase/glutaminase_AS2"/>
</dbReference>
<dbReference type="PIRSF" id="PIRSF500176">
    <property type="entry name" value="L_ASNase"/>
    <property type="match status" value="1"/>
</dbReference>
<dbReference type="InterPro" id="IPR027473">
    <property type="entry name" value="L-asparaginase_C"/>
</dbReference>
<dbReference type="EMBL" id="CP001966">
    <property type="protein sequence ID" value="ADG79232.1"/>
    <property type="molecule type" value="Genomic_DNA"/>
</dbReference>
<dbReference type="STRING" id="521096.Tpau_2631"/>
<sequence>MVEVVVLAAGGTIASRDDGSGTAVAADSGADLVASVPGGVGDVAVTVRDVATVDSSALTLEQLDAIREAVAHALESPDVAGVVVTHGTDTMEETSLLVDLSHSDPRPVVFTGAQHAADSPEADGPANLAEAIAVAADPQHRGLGVLLSFAGHVQTVRGLAKVSTVAPQPFEGGLSVAELAGTAPNRLLTKPMPVAGVRVDIVASYPGADGALIDAAVAAGADGIVLIGTGSGNTTVALADAVRRAIAGGVTVVVSTRVCSGEVDAGYGGGGGAADLVAAGAVMSRRLRPGQARIVLLALLAAGVGPRWIAAYLGR</sequence>
<dbReference type="PROSITE" id="PS51732">
    <property type="entry name" value="ASN_GLN_ASE_3"/>
    <property type="match status" value="1"/>
</dbReference>
<evidence type="ECO:0000256" key="2">
    <source>
        <dbReference type="ARBA" id="ARBA00022801"/>
    </source>
</evidence>
<dbReference type="InterPro" id="IPR037152">
    <property type="entry name" value="L-asparaginase_N_sf"/>
</dbReference>
<dbReference type="Proteomes" id="UP000001213">
    <property type="component" value="Chromosome"/>
</dbReference>
<feature type="binding site" evidence="4">
    <location>
        <begin position="88"/>
        <end position="89"/>
    </location>
    <ligand>
        <name>substrate</name>
    </ligand>
</feature>
<evidence type="ECO:0000313" key="9">
    <source>
        <dbReference type="Proteomes" id="UP000001213"/>
    </source>
</evidence>